<sequence length="419" mass="42323">MIVCIRKVALLASTFTLAASHMIMKTPAPFSKVPPDNSPLSSSGANFPCKNDGSVGFYDTTSRTTMAIGETQTLSFTGSAVHGGGSCQLAVTSDKAPTASTSWQVILSIEGGCPSITGDGPSTYNYEIPDGIATGDATLAWTWISKLAGQPEYYMNCAPITITGGSKKRSIDVAKRATFPDLFVANLASINDCKAGPGVDVIYPDPGSNMMFPKSASAMVNGTVSGTGCVAKGASAGAGSGSSASGGGEATPTTASVIATNPSPSSLSAAEPATTPLSSSASSPIIPPTTAPSSASSASMTFVTLSQPTLTPTTLSTAAAATPSASTPSSSSTTTGSQSSQQFSGACTPEGQWNCLSTSGGFSYQRCASGSWTGMTALSAGETCQLGLSMTLWRREAPKVANARIWRGRSYLQPPNTPA</sequence>
<feature type="compositionally biased region" description="Low complexity" evidence="1">
    <location>
        <begin position="314"/>
        <end position="342"/>
    </location>
</feature>
<keyword evidence="2" id="KW-0732">Signal</keyword>
<feature type="compositionally biased region" description="Low complexity" evidence="1">
    <location>
        <begin position="262"/>
        <end position="284"/>
    </location>
</feature>
<evidence type="ECO:0000313" key="4">
    <source>
        <dbReference type="Proteomes" id="UP000664169"/>
    </source>
</evidence>
<feature type="compositionally biased region" description="Gly residues" evidence="1">
    <location>
        <begin position="236"/>
        <end position="249"/>
    </location>
</feature>
<comment type="caution">
    <text evidence="3">The sequence shown here is derived from an EMBL/GenBank/DDBJ whole genome shotgun (WGS) entry which is preliminary data.</text>
</comment>
<evidence type="ECO:0000313" key="3">
    <source>
        <dbReference type="EMBL" id="CAF9915409.1"/>
    </source>
</evidence>
<dbReference type="OrthoDB" id="2342176at2759"/>
<feature type="compositionally biased region" description="Polar residues" evidence="1">
    <location>
        <begin position="251"/>
        <end position="261"/>
    </location>
</feature>
<dbReference type="Proteomes" id="UP000664169">
    <property type="component" value="Unassembled WGS sequence"/>
</dbReference>
<dbReference type="Gene3D" id="2.70.50.70">
    <property type="match status" value="1"/>
</dbReference>
<feature type="region of interest" description="Disordered" evidence="1">
    <location>
        <begin position="314"/>
        <end position="345"/>
    </location>
</feature>
<gene>
    <name evidence="3" type="ORF">GOMPHAMPRED_000748</name>
</gene>
<accession>A0A8H3EZL4</accession>
<dbReference type="PANTHER" id="PTHR36182">
    <property type="entry name" value="PROTEIN, PUTATIVE (AFU_ORTHOLOGUE AFUA_6G10930)-RELATED"/>
    <property type="match status" value="1"/>
</dbReference>
<dbReference type="EMBL" id="CAJPDQ010000010">
    <property type="protein sequence ID" value="CAF9915409.1"/>
    <property type="molecule type" value="Genomic_DNA"/>
</dbReference>
<feature type="region of interest" description="Disordered" evidence="1">
    <location>
        <begin position="235"/>
        <end position="296"/>
    </location>
</feature>
<organism evidence="3 4">
    <name type="scientific">Gomphillus americanus</name>
    <dbReference type="NCBI Taxonomy" id="1940652"/>
    <lineage>
        <taxon>Eukaryota</taxon>
        <taxon>Fungi</taxon>
        <taxon>Dikarya</taxon>
        <taxon>Ascomycota</taxon>
        <taxon>Pezizomycotina</taxon>
        <taxon>Lecanoromycetes</taxon>
        <taxon>OSLEUM clade</taxon>
        <taxon>Ostropomycetidae</taxon>
        <taxon>Ostropales</taxon>
        <taxon>Graphidaceae</taxon>
        <taxon>Gomphilloideae</taxon>
        <taxon>Gomphillus</taxon>
    </lineage>
</organism>
<name>A0A8H3EZL4_9LECA</name>
<evidence type="ECO:0000256" key="1">
    <source>
        <dbReference type="SAM" id="MobiDB-lite"/>
    </source>
</evidence>
<protein>
    <submittedName>
        <fullName evidence="3">Uncharacterized protein</fullName>
    </submittedName>
</protein>
<dbReference type="AlphaFoldDB" id="A0A8H3EZL4"/>
<evidence type="ECO:0000256" key="2">
    <source>
        <dbReference type="SAM" id="SignalP"/>
    </source>
</evidence>
<keyword evidence="4" id="KW-1185">Reference proteome</keyword>
<feature type="signal peptide" evidence="2">
    <location>
        <begin position="1"/>
        <end position="20"/>
    </location>
</feature>
<proteinExistence type="predicted"/>
<reference evidence="3" key="1">
    <citation type="submission" date="2021-03" db="EMBL/GenBank/DDBJ databases">
        <authorList>
            <person name="Tagirdzhanova G."/>
        </authorList>
    </citation>
    <scope>NUCLEOTIDE SEQUENCE</scope>
</reference>
<feature type="chain" id="PRO_5034609869" evidence="2">
    <location>
        <begin position="21"/>
        <end position="419"/>
    </location>
</feature>
<dbReference type="PANTHER" id="PTHR36182:SF2">
    <property type="entry name" value="LYTIC POLYSACCHARIDE MONOOXYGENASE"/>
    <property type="match status" value="1"/>
</dbReference>